<dbReference type="InterPro" id="IPR012860">
    <property type="entry name" value="Afi1_N"/>
</dbReference>
<evidence type="ECO:0000259" key="2">
    <source>
        <dbReference type="PROSITE" id="PS50211"/>
    </source>
</evidence>
<dbReference type="InterPro" id="IPR037516">
    <property type="entry name" value="Tripartite_DENN"/>
</dbReference>
<dbReference type="STRING" id="933084.A0A067Q4N1"/>
<dbReference type="GO" id="GO:0051666">
    <property type="term" value="P:actin cortical patch localization"/>
    <property type="evidence" value="ECO:0007669"/>
    <property type="project" value="TreeGrafter"/>
</dbReference>
<dbReference type="Proteomes" id="UP000027265">
    <property type="component" value="Unassembled WGS sequence"/>
</dbReference>
<feature type="region of interest" description="Disordered" evidence="1">
    <location>
        <begin position="196"/>
        <end position="268"/>
    </location>
</feature>
<sequence>MSNDEHCSFVLLAEFDIDRGAQLTYQFPQPLGTDEGLLANLMLPDGAEKQFEDWTIFFLNQTPFNQIAPVLALETPGVDGKGVLEGDIEKDRPELLYVLNLVRTKHDKSVRRGAVVKAMAICTRHPFIQIFKPVLLMALDDYFMNPSQECLARLFDAVNSMDISGAPVLSRYEKLVMRTSERKDIFAEKFIMAQSGDSPEIHPPLRPPSKSQHHNTPSWGSNSSFEDGIIRSYENENDKRREGEGSMSGSTIAPSRGQGQYSPTDTSFGSAVWVGEESVLEAEPHVATAVGGAPGRSGNNSRLTTRGRRSTDASSSSSHGIHKRDDYHAGLPTAGLGNFTSAGLVKDTHFFQTSIVYEAHQLPIKMPLSTFQEEVGDYSLIQLIQTFSNPVATMSGPLHPHLHTNGSMTHPMIILFNALITGKRIIFLGYNRPAGQVSSYVLSACALGSGCGCILRGFIERAFPYANLINREEWESISGYIAGVTNPIFEQSGSWDLLCDVGTGRMVISKDIHVNHPVTNHGPLHPPLISRTGTLKAESSVGSEEDGKNKDGLGQKSDMVAKADSPDNLFMEDIISAISYHFGEGLVRARFTEYVNRFVRLAARYEEEVIGSTKIGYPSASFSEGRLGSGIAFMDEASAVRDLSTNTSRIEGWRRTNSYQYYAADHAKALATDPIQGFDLGHQIWRLRHTKGIPDHEVELIMRTLVENVQVYDQVVELLSCLPPHHGGLLPVSFGLFHTQEPVRDLTVDLFNHLRVYPVGVQALQALNHFQRYAYVRLAHARECRLLREQNTLYPPTSYYSARTPSNRSESSLGGG</sequence>
<dbReference type="OrthoDB" id="66409at2759"/>
<dbReference type="FunCoup" id="A0A067Q4N1">
    <property type="interactions" value="53"/>
</dbReference>
<dbReference type="PANTHER" id="PTHR28245:SF1">
    <property type="entry name" value="ARF3-INTERACTING PROTEIN 1"/>
    <property type="match status" value="1"/>
</dbReference>
<gene>
    <name evidence="3" type="ORF">JAAARDRAFT_193004</name>
</gene>
<dbReference type="HOGENOM" id="CLU_009044_1_0_1"/>
<keyword evidence="4" id="KW-1185">Reference proteome</keyword>
<dbReference type="EMBL" id="KL197717">
    <property type="protein sequence ID" value="KDQ58432.1"/>
    <property type="molecule type" value="Genomic_DNA"/>
</dbReference>
<dbReference type="Pfam" id="PF08616">
    <property type="entry name" value="SPA"/>
    <property type="match status" value="1"/>
</dbReference>
<proteinExistence type="predicted"/>
<dbReference type="InterPro" id="IPR052809">
    <property type="entry name" value="Actin_polarity_regulatory"/>
</dbReference>
<feature type="compositionally biased region" description="Basic and acidic residues" evidence="1">
    <location>
        <begin position="233"/>
        <end position="244"/>
    </location>
</feature>
<protein>
    <recommendedName>
        <fullName evidence="2">UDENN domain-containing protein</fullName>
    </recommendedName>
</protein>
<feature type="region of interest" description="Disordered" evidence="1">
    <location>
        <begin position="286"/>
        <end position="326"/>
    </location>
</feature>
<feature type="compositionally biased region" description="Polar residues" evidence="1">
    <location>
        <begin position="214"/>
        <end position="225"/>
    </location>
</feature>
<organism evidence="3 4">
    <name type="scientific">Jaapia argillacea MUCL 33604</name>
    <dbReference type="NCBI Taxonomy" id="933084"/>
    <lineage>
        <taxon>Eukaryota</taxon>
        <taxon>Fungi</taxon>
        <taxon>Dikarya</taxon>
        <taxon>Basidiomycota</taxon>
        <taxon>Agaricomycotina</taxon>
        <taxon>Agaricomycetes</taxon>
        <taxon>Agaricomycetidae</taxon>
        <taxon>Jaapiales</taxon>
        <taxon>Jaapiaceae</taxon>
        <taxon>Jaapia</taxon>
    </lineage>
</organism>
<evidence type="ECO:0000313" key="3">
    <source>
        <dbReference type="EMBL" id="KDQ58432.1"/>
    </source>
</evidence>
<dbReference type="GO" id="GO:0005886">
    <property type="term" value="C:plasma membrane"/>
    <property type="evidence" value="ECO:0007669"/>
    <property type="project" value="TreeGrafter"/>
</dbReference>
<dbReference type="AlphaFoldDB" id="A0A067Q4N1"/>
<reference evidence="4" key="1">
    <citation type="journal article" date="2014" name="Proc. Natl. Acad. Sci. U.S.A.">
        <title>Extensive sampling of basidiomycete genomes demonstrates inadequacy of the white-rot/brown-rot paradigm for wood decay fungi.</title>
        <authorList>
            <person name="Riley R."/>
            <person name="Salamov A.A."/>
            <person name="Brown D.W."/>
            <person name="Nagy L.G."/>
            <person name="Floudas D."/>
            <person name="Held B.W."/>
            <person name="Levasseur A."/>
            <person name="Lombard V."/>
            <person name="Morin E."/>
            <person name="Otillar R."/>
            <person name="Lindquist E.A."/>
            <person name="Sun H."/>
            <person name="LaButti K.M."/>
            <person name="Schmutz J."/>
            <person name="Jabbour D."/>
            <person name="Luo H."/>
            <person name="Baker S.E."/>
            <person name="Pisabarro A.G."/>
            <person name="Walton J.D."/>
            <person name="Blanchette R.A."/>
            <person name="Henrissat B."/>
            <person name="Martin F."/>
            <person name="Cullen D."/>
            <person name="Hibbett D.S."/>
            <person name="Grigoriev I.V."/>
        </authorList>
    </citation>
    <scope>NUCLEOTIDE SEQUENCE [LARGE SCALE GENOMIC DNA]</scope>
    <source>
        <strain evidence="4">MUCL 33604</strain>
    </source>
</reference>
<dbReference type="PROSITE" id="PS50211">
    <property type="entry name" value="DENN"/>
    <property type="match status" value="1"/>
</dbReference>
<evidence type="ECO:0000256" key="1">
    <source>
        <dbReference type="SAM" id="MobiDB-lite"/>
    </source>
</evidence>
<name>A0A067Q4N1_9AGAM</name>
<feature type="compositionally biased region" description="Basic and acidic residues" evidence="1">
    <location>
        <begin position="545"/>
        <end position="558"/>
    </location>
</feature>
<accession>A0A067Q4N1</accession>
<evidence type="ECO:0000313" key="4">
    <source>
        <dbReference type="Proteomes" id="UP000027265"/>
    </source>
</evidence>
<feature type="compositionally biased region" description="Polar residues" evidence="1">
    <location>
        <begin position="247"/>
        <end position="268"/>
    </location>
</feature>
<feature type="domain" description="UDENN" evidence="2">
    <location>
        <begin position="8"/>
        <end position="692"/>
    </location>
</feature>
<feature type="region of interest" description="Disordered" evidence="1">
    <location>
        <begin position="535"/>
        <end position="558"/>
    </location>
</feature>
<dbReference type="InParanoid" id="A0A067Q4N1"/>
<dbReference type="Pfam" id="PF07792">
    <property type="entry name" value="Afi1"/>
    <property type="match status" value="1"/>
</dbReference>
<dbReference type="PANTHER" id="PTHR28245">
    <property type="entry name" value="ARF3-INTERACTING PROTEIN 1"/>
    <property type="match status" value="1"/>
</dbReference>